<reference evidence="5 6" key="1">
    <citation type="submission" date="2024-01" db="EMBL/GenBank/DDBJ databases">
        <title>Comparative genomics of Cryptococcus and Kwoniella reveals pathogenesis evolution and contrasting modes of karyotype evolution via chromosome fusion or intercentromeric recombination.</title>
        <authorList>
            <person name="Coelho M.A."/>
            <person name="David-Palma M."/>
            <person name="Shea T."/>
            <person name="Bowers K."/>
            <person name="McGinley-Smith S."/>
            <person name="Mohammad A.W."/>
            <person name="Gnirke A."/>
            <person name="Yurkov A.M."/>
            <person name="Nowrousian M."/>
            <person name="Sun S."/>
            <person name="Cuomo C.A."/>
            <person name="Heitman J."/>
        </authorList>
    </citation>
    <scope>NUCLEOTIDE SEQUENCE [LARGE SCALE GENOMIC DNA]</scope>
    <source>
        <strain evidence="5 6">CBS 6074</strain>
    </source>
</reference>
<dbReference type="RefSeq" id="XP_066072919.1">
    <property type="nucleotide sequence ID" value="XM_066216822.1"/>
</dbReference>
<dbReference type="GO" id="GO:0097237">
    <property type="term" value="P:cellular response to toxic substance"/>
    <property type="evidence" value="ECO:0007669"/>
    <property type="project" value="UniProtKB-ARBA"/>
</dbReference>
<evidence type="ECO:0000259" key="4">
    <source>
        <dbReference type="Pfam" id="PF07992"/>
    </source>
</evidence>
<dbReference type="GeneID" id="91091701"/>
<dbReference type="PRINTS" id="PR00368">
    <property type="entry name" value="FADPNR"/>
</dbReference>
<name>A0AAX4JL80_9TREE</name>
<dbReference type="PRINTS" id="PR00469">
    <property type="entry name" value="PNDRDTASEII"/>
</dbReference>
<dbReference type="Pfam" id="PF07992">
    <property type="entry name" value="Pyr_redox_2"/>
    <property type="match status" value="1"/>
</dbReference>
<feature type="domain" description="FAD/NAD(P)-binding" evidence="4">
    <location>
        <begin position="7"/>
        <end position="137"/>
    </location>
</feature>
<organism evidence="5 6">
    <name type="scientific">Kwoniella dendrophila CBS 6074</name>
    <dbReference type="NCBI Taxonomy" id="1295534"/>
    <lineage>
        <taxon>Eukaryota</taxon>
        <taxon>Fungi</taxon>
        <taxon>Dikarya</taxon>
        <taxon>Basidiomycota</taxon>
        <taxon>Agaricomycotina</taxon>
        <taxon>Tremellomycetes</taxon>
        <taxon>Tremellales</taxon>
        <taxon>Cryptococcaceae</taxon>
        <taxon>Kwoniella</taxon>
    </lineage>
</organism>
<dbReference type="InterPro" id="IPR023753">
    <property type="entry name" value="FAD/NAD-binding_dom"/>
</dbReference>
<keyword evidence="3" id="KW-0560">Oxidoreductase</keyword>
<dbReference type="SUPFAM" id="SSF51905">
    <property type="entry name" value="FAD/NAD(P)-binding domain"/>
    <property type="match status" value="1"/>
</dbReference>
<evidence type="ECO:0000313" key="5">
    <source>
        <dbReference type="EMBL" id="WWC86156.1"/>
    </source>
</evidence>
<proteinExistence type="inferred from homology"/>
<sequence>MSVLVSDLLVIGGGPAGLSAAMTFSRLKRTCILYDSGLYRNQGVKHSHTIAGFENESPSDFRFKMRQDLTKYYSNTFTFKLGKIIELKKLDNGLFEALDDEKNKINAKKVVLATGLKDHMPDIKGVQEQWGKRIIHCIFCHGTETANAPFGFLLTKNNSQMNPKLVESMLKLWRSLDHTDKYILTNGMDVETEQGRKDAGLEEKYDLVKKLGYNIISTPIESMAENSSETALEIKFTDGKSIEIPAMLLFPEKFTATEDSLPILTEGLLGDKLSPFGTISPPNTDLGVSGFPPRMGDDPRTNVKGLFWAGNSGSFVANVTVSLAQGQTAAVFAGDQLGEEDMLKL</sequence>
<dbReference type="AlphaFoldDB" id="A0AAX4JL80"/>
<keyword evidence="2" id="KW-0285">Flavoprotein</keyword>
<evidence type="ECO:0000256" key="1">
    <source>
        <dbReference type="ARBA" id="ARBA00009333"/>
    </source>
</evidence>
<evidence type="ECO:0000256" key="2">
    <source>
        <dbReference type="ARBA" id="ARBA00022630"/>
    </source>
</evidence>
<dbReference type="GO" id="GO:0016491">
    <property type="term" value="F:oxidoreductase activity"/>
    <property type="evidence" value="ECO:0007669"/>
    <property type="project" value="UniProtKB-KW"/>
</dbReference>
<accession>A0AAX4JL80</accession>
<evidence type="ECO:0000313" key="6">
    <source>
        <dbReference type="Proteomes" id="UP001355207"/>
    </source>
</evidence>
<evidence type="ECO:0000256" key="3">
    <source>
        <dbReference type="ARBA" id="ARBA00023002"/>
    </source>
</evidence>
<dbReference type="InterPro" id="IPR050097">
    <property type="entry name" value="Ferredoxin-NADP_redctase_2"/>
</dbReference>
<dbReference type="InterPro" id="IPR036188">
    <property type="entry name" value="FAD/NAD-bd_sf"/>
</dbReference>
<dbReference type="Proteomes" id="UP001355207">
    <property type="component" value="Chromosome 1"/>
</dbReference>
<gene>
    <name evidence="5" type="ORF">L201_001029</name>
</gene>
<keyword evidence="6" id="KW-1185">Reference proteome</keyword>
<dbReference type="EMBL" id="CP144098">
    <property type="protein sequence ID" value="WWC86156.1"/>
    <property type="molecule type" value="Genomic_DNA"/>
</dbReference>
<dbReference type="PANTHER" id="PTHR48105">
    <property type="entry name" value="THIOREDOXIN REDUCTASE 1-RELATED-RELATED"/>
    <property type="match status" value="1"/>
</dbReference>
<protein>
    <recommendedName>
        <fullName evidence="4">FAD/NAD(P)-binding domain-containing protein</fullName>
    </recommendedName>
</protein>
<comment type="similarity">
    <text evidence="1">Belongs to the class-II pyridine nucleotide-disulfide oxidoreductase family.</text>
</comment>
<dbReference type="Gene3D" id="3.50.50.60">
    <property type="entry name" value="FAD/NAD(P)-binding domain"/>
    <property type="match status" value="2"/>
</dbReference>